<dbReference type="EMBL" id="MFVL01000023">
    <property type="protein sequence ID" value="OGJ01197.1"/>
    <property type="molecule type" value="Genomic_DNA"/>
</dbReference>
<protein>
    <submittedName>
        <fullName evidence="1">Uncharacterized protein</fullName>
    </submittedName>
</protein>
<dbReference type="Proteomes" id="UP000177693">
    <property type="component" value="Unassembled WGS sequence"/>
</dbReference>
<evidence type="ECO:0000313" key="1">
    <source>
        <dbReference type="EMBL" id="OGJ01197.1"/>
    </source>
</evidence>
<evidence type="ECO:0000313" key="2">
    <source>
        <dbReference type="Proteomes" id="UP000177693"/>
    </source>
</evidence>
<accession>A0A1F6Y486</accession>
<gene>
    <name evidence="1" type="ORF">A3I23_02840</name>
</gene>
<organism evidence="1 2">
    <name type="scientific">Candidatus Nomurabacteria bacterium RIFCSPLOWO2_02_FULL_40_67</name>
    <dbReference type="NCBI Taxonomy" id="1801787"/>
    <lineage>
        <taxon>Bacteria</taxon>
        <taxon>Candidatus Nomuraibacteriota</taxon>
    </lineage>
</organism>
<reference evidence="1 2" key="1">
    <citation type="journal article" date="2016" name="Nat. Commun.">
        <title>Thousands of microbial genomes shed light on interconnected biogeochemical processes in an aquifer system.</title>
        <authorList>
            <person name="Anantharaman K."/>
            <person name="Brown C.T."/>
            <person name="Hug L.A."/>
            <person name="Sharon I."/>
            <person name="Castelle C.J."/>
            <person name="Probst A.J."/>
            <person name="Thomas B.C."/>
            <person name="Singh A."/>
            <person name="Wilkins M.J."/>
            <person name="Karaoz U."/>
            <person name="Brodie E.L."/>
            <person name="Williams K.H."/>
            <person name="Hubbard S.S."/>
            <person name="Banfield J.F."/>
        </authorList>
    </citation>
    <scope>NUCLEOTIDE SEQUENCE [LARGE SCALE GENOMIC DNA]</scope>
</reference>
<comment type="caution">
    <text evidence="1">The sequence shown here is derived from an EMBL/GenBank/DDBJ whole genome shotgun (WGS) entry which is preliminary data.</text>
</comment>
<name>A0A1F6Y486_9BACT</name>
<sequence length="120" mass="14429">MKKIPNMTNSKYKILNTNNLLNDGWAFATVNNRFAEIHFAKGFGIWGHAYEDKSFFKTKKEKDMIKKDLKKYHFTYRNRFYFDKINKLKTKVPDIKKVFPESKNNKKFYSQDKVFKKLGL</sequence>
<proteinExistence type="predicted"/>
<dbReference type="AlphaFoldDB" id="A0A1F6Y486"/>